<dbReference type="InterPro" id="IPR038007">
    <property type="entry name" value="RBP-Jkappa_IPT"/>
</dbReference>
<keyword evidence="6" id="KW-0805">Transcription regulation</keyword>
<keyword evidence="15" id="KW-1185">Reference proteome</keyword>
<evidence type="ECO:0000256" key="2">
    <source>
        <dbReference type="ARBA" id="ARBA00009704"/>
    </source>
</evidence>
<dbReference type="CDD" id="cd01176">
    <property type="entry name" value="IPT_RBP-Jkappa"/>
    <property type="match status" value="1"/>
</dbReference>
<dbReference type="PANTHER" id="PTHR10665">
    <property type="entry name" value="RECOMBINING BINDING PROTEIN SUPPRESSOR OF HAIRLESS"/>
    <property type="match status" value="1"/>
</dbReference>
<dbReference type="GO" id="GO:0005667">
    <property type="term" value="C:transcription regulator complex"/>
    <property type="evidence" value="ECO:0007669"/>
    <property type="project" value="UniProtKB-ARBA"/>
</dbReference>
<evidence type="ECO:0000256" key="5">
    <source>
        <dbReference type="ARBA" id="ARBA00022976"/>
    </source>
</evidence>
<dbReference type="Gene3D" id="2.60.40.10">
    <property type="entry name" value="Immunoglobulins"/>
    <property type="match status" value="1"/>
</dbReference>
<keyword evidence="5" id="KW-0914">Notch signaling pathway</keyword>
<dbReference type="FunFam" id="2.60.40.1450:FF:000001">
    <property type="entry name" value="Recombining binding protein suppressor of hairless"/>
    <property type="match status" value="1"/>
</dbReference>
<dbReference type="Pfam" id="PF09271">
    <property type="entry name" value="LAG1-DNAbind"/>
    <property type="match status" value="1"/>
</dbReference>
<keyword evidence="9" id="KW-0804">Transcription</keyword>
<evidence type="ECO:0000256" key="3">
    <source>
        <dbReference type="ARBA" id="ARBA00022491"/>
    </source>
</evidence>
<comment type="similarity">
    <text evidence="2">Belongs to the Su(H) family.</text>
</comment>
<reference evidence="14" key="3">
    <citation type="submission" date="2025-09" db="UniProtKB">
        <authorList>
            <consortium name="Ensembl"/>
        </authorList>
    </citation>
    <scope>IDENTIFICATION</scope>
</reference>
<accession>A0A671XGQ7</accession>
<feature type="region of interest" description="Disordered" evidence="11">
    <location>
        <begin position="468"/>
        <end position="512"/>
    </location>
</feature>
<keyword evidence="10" id="KW-0539">Nucleus</keyword>
<evidence type="ECO:0000256" key="4">
    <source>
        <dbReference type="ARBA" id="ARBA00022737"/>
    </source>
</evidence>
<dbReference type="InterPro" id="IPR015350">
    <property type="entry name" value="Beta-trefoil_DNA-bd_dom"/>
</dbReference>
<dbReference type="AlphaFoldDB" id="A0A671XGQ7"/>
<keyword evidence="7" id="KW-0238">DNA-binding</keyword>
<dbReference type="SUPFAM" id="SSF49417">
    <property type="entry name" value="p53-like transcription factors"/>
    <property type="match status" value="1"/>
</dbReference>
<dbReference type="GO" id="GO:0007221">
    <property type="term" value="P:positive regulation of transcription of Notch receptor target"/>
    <property type="evidence" value="ECO:0007669"/>
    <property type="project" value="UniProtKB-ARBA"/>
</dbReference>
<evidence type="ECO:0000256" key="7">
    <source>
        <dbReference type="ARBA" id="ARBA00023125"/>
    </source>
</evidence>
<dbReference type="GO" id="GO:0000978">
    <property type="term" value="F:RNA polymerase II cis-regulatory region sequence-specific DNA binding"/>
    <property type="evidence" value="ECO:0007669"/>
    <property type="project" value="InterPro"/>
</dbReference>
<evidence type="ECO:0000259" key="12">
    <source>
        <dbReference type="SMART" id="SM01267"/>
    </source>
</evidence>
<dbReference type="FunFam" id="2.60.40.10:FF:000074">
    <property type="entry name" value="Recombining binding protein suppressor of hairless, putative"/>
    <property type="match status" value="1"/>
</dbReference>
<evidence type="ECO:0000259" key="13">
    <source>
        <dbReference type="SMART" id="SM01268"/>
    </source>
</evidence>
<dbReference type="Gene3D" id="2.80.10.50">
    <property type="match status" value="1"/>
</dbReference>
<evidence type="ECO:0000313" key="15">
    <source>
        <dbReference type="Proteomes" id="UP000472265"/>
    </source>
</evidence>
<keyword evidence="4" id="KW-0677">Repeat</keyword>
<dbReference type="Ensembl" id="ENSSAUT00010052896.1">
    <property type="protein sequence ID" value="ENSSAUP00010050289.1"/>
    <property type="gene ID" value="ENSSAUG00010020951.1"/>
</dbReference>
<name>A0A671XGQ7_SPAAU</name>
<dbReference type="InterPro" id="IPR014756">
    <property type="entry name" value="Ig_E-set"/>
</dbReference>
<evidence type="ECO:0000256" key="9">
    <source>
        <dbReference type="ARBA" id="ARBA00023163"/>
    </source>
</evidence>
<evidence type="ECO:0000256" key="8">
    <source>
        <dbReference type="ARBA" id="ARBA00023159"/>
    </source>
</evidence>
<dbReference type="Gene3D" id="2.60.40.1450">
    <property type="entry name" value="LAG1, DNA binding domain"/>
    <property type="match status" value="1"/>
</dbReference>
<dbReference type="InterPro" id="IPR040159">
    <property type="entry name" value="CLS_fam"/>
</dbReference>
<proteinExistence type="inferred from homology"/>
<dbReference type="Pfam" id="PF09270">
    <property type="entry name" value="BTD"/>
    <property type="match status" value="1"/>
</dbReference>
<dbReference type="SMART" id="SM01268">
    <property type="entry name" value="BTD"/>
    <property type="match status" value="1"/>
</dbReference>
<protein>
    <submittedName>
        <fullName evidence="14">Recombination signal binding protein for immunoglobulin kappa J region a</fullName>
    </submittedName>
</protein>
<gene>
    <name evidence="14" type="primary">LOC115584343</name>
</gene>
<evidence type="ECO:0000256" key="1">
    <source>
        <dbReference type="ARBA" id="ARBA00004123"/>
    </source>
</evidence>
<evidence type="ECO:0000256" key="11">
    <source>
        <dbReference type="SAM" id="MobiDB-lite"/>
    </source>
</evidence>
<dbReference type="GO" id="GO:0005654">
    <property type="term" value="C:nucleoplasm"/>
    <property type="evidence" value="ECO:0007669"/>
    <property type="project" value="UniProtKB-ARBA"/>
</dbReference>
<dbReference type="Pfam" id="PF20144">
    <property type="entry name" value="TIG_SUH"/>
    <property type="match status" value="1"/>
</dbReference>
<reference evidence="14" key="1">
    <citation type="submission" date="2021-04" db="EMBL/GenBank/DDBJ databases">
        <authorList>
            <consortium name="Wellcome Sanger Institute Data Sharing"/>
        </authorList>
    </citation>
    <scope>NUCLEOTIDE SEQUENCE [LARGE SCALE GENOMIC DNA]</scope>
</reference>
<keyword evidence="8" id="KW-0010">Activator</keyword>
<dbReference type="InterPro" id="IPR015351">
    <property type="entry name" value="RBP-J/Cbf11/Cbf12_DNA-bd"/>
</dbReference>
<dbReference type="GO" id="GO:0001228">
    <property type="term" value="F:DNA-binding transcription activator activity, RNA polymerase II-specific"/>
    <property type="evidence" value="ECO:0007669"/>
    <property type="project" value="InterPro"/>
</dbReference>
<feature type="compositionally biased region" description="Low complexity" evidence="11">
    <location>
        <begin position="468"/>
        <end position="483"/>
    </location>
</feature>
<dbReference type="SUPFAM" id="SSF81296">
    <property type="entry name" value="E set domains"/>
    <property type="match status" value="1"/>
</dbReference>
<dbReference type="FunFam" id="2.80.10.50:FF:000003">
    <property type="entry name" value="recombining binding protein suppressor of hairless"/>
    <property type="match status" value="1"/>
</dbReference>
<dbReference type="Proteomes" id="UP000472265">
    <property type="component" value="Chromosome 1"/>
</dbReference>
<dbReference type="GeneTree" id="ENSGT00390000005197"/>
<keyword evidence="3" id="KW-0678">Repressor</keyword>
<reference evidence="14" key="2">
    <citation type="submission" date="2025-08" db="UniProtKB">
        <authorList>
            <consortium name="Ensembl"/>
        </authorList>
    </citation>
    <scope>IDENTIFICATION</scope>
</reference>
<sequence>MFPHHSREAMRNYLKGKDDQTVLILHAKVAQKSYGNEKRFFCPPPCVYLMGSGWKKKVESMEKEGCTEQEAQPCAFIGIGSSEQEMQQLNLEGKHFCTAKTLYISDSDKRKHFMLSVKMLYGNSANIGVFLSKRIKVISKPSKKKQSLKNADCELQDVSPHKQAHAKMLSPSHSLGFSFSPVCIASGTKVALFNRLRSQTVSTRYLHVEGGNFLASSQQWGAFYIHLLDDEESEGEEFAVRDGYIHYGQTVKLVCSVTGMALPRLVIRKVDKQTASLDADDPVSQLHKCCFYLKDTDRMYLCLSQERIIQFQAPACSKETNKEIINDGASWTIISTDKAEYTFYEGMGPVPTPVTPVPVVESLQLNGGGDVAMLELTGQNFTPNLRVWFGDVEADTMYRCGESVLCVVPDISAFREGWRWVRQPVQVPVTLVRNDGIIYATALTFTYTPEPGPRPHCSAAGAILRSHSTSSSSPASSSSPSSSLGGLADGHGAYGSSDSGMSSGASNMSVLS</sequence>
<feature type="compositionally biased region" description="Low complexity" evidence="11">
    <location>
        <begin position="494"/>
        <end position="512"/>
    </location>
</feature>
<dbReference type="SMART" id="SM01267">
    <property type="entry name" value="LAG1_DNAbind"/>
    <property type="match status" value="1"/>
</dbReference>
<feature type="domain" description="Beta-trefoil DNA-binding" evidence="13">
    <location>
        <begin position="182"/>
        <end position="331"/>
    </location>
</feature>
<evidence type="ECO:0000313" key="14">
    <source>
        <dbReference type="Ensembl" id="ENSSAUP00010050289.1"/>
    </source>
</evidence>
<dbReference type="InterPro" id="IPR013783">
    <property type="entry name" value="Ig-like_fold"/>
</dbReference>
<evidence type="ECO:0000256" key="6">
    <source>
        <dbReference type="ARBA" id="ARBA00023015"/>
    </source>
</evidence>
<dbReference type="InterPro" id="IPR036358">
    <property type="entry name" value="BTD_sf"/>
</dbReference>
<dbReference type="SUPFAM" id="SSF110217">
    <property type="entry name" value="DNA-binding protein LAG-1 (CSL)"/>
    <property type="match status" value="1"/>
</dbReference>
<evidence type="ECO:0000256" key="10">
    <source>
        <dbReference type="ARBA" id="ARBA00023242"/>
    </source>
</evidence>
<feature type="domain" description="RBP-J/Cbf11/Cbf12 DNA binding" evidence="12">
    <location>
        <begin position="21"/>
        <end position="152"/>
    </location>
</feature>
<dbReference type="GO" id="GO:0000122">
    <property type="term" value="P:negative regulation of transcription by RNA polymerase II"/>
    <property type="evidence" value="ECO:0007669"/>
    <property type="project" value="UniProtKB-ARBA"/>
</dbReference>
<dbReference type="GO" id="GO:0048513">
    <property type="term" value="P:animal organ development"/>
    <property type="evidence" value="ECO:0007669"/>
    <property type="project" value="UniProtKB-ARBA"/>
</dbReference>
<comment type="subcellular location">
    <subcellularLocation>
        <location evidence="1">Nucleus</location>
    </subcellularLocation>
</comment>
<dbReference type="InterPro" id="IPR008967">
    <property type="entry name" value="p53-like_TF_DNA-bd_sf"/>
</dbReference>
<dbReference type="GO" id="GO:0007399">
    <property type="term" value="P:nervous system development"/>
    <property type="evidence" value="ECO:0007669"/>
    <property type="project" value="UniProtKB-ARBA"/>
</dbReference>
<dbReference type="InterPro" id="IPR037095">
    <property type="entry name" value="RBP-J/Cbf11_DNA-bd_sf"/>
</dbReference>
<organism evidence="14 15">
    <name type="scientific">Sparus aurata</name>
    <name type="common">Gilthead sea bream</name>
    <dbReference type="NCBI Taxonomy" id="8175"/>
    <lineage>
        <taxon>Eukaryota</taxon>
        <taxon>Metazoa</taxon>
        <taxon>Chordata</taxon>
        <taxon>Craniata</taxon>
        <taxon>Vertebrata</taxon>
        <taxon>Euteleostomi</taxon>
        <taxon>Actinopterygii</taxon>
        <taxon>Neopterygii</taxon>
        <taxon>Teleostei</taxon>
        <taxon>Neoteleostei</taxon>
        <taxon>Acanthomorphata</taxon>
        <taxon>Eupercaria</taxon>
        <taxon>Spariformes</taxon>
        <taxon>Sparidae</taxon>
        <taxon>Sparus</taxon>
    </lineage>
</organism>